<dbReference type="SUPFAM" id="SSF53474">
    <property type="entry name" value="alpha/beta-Hydrolases"/>
    <property type="match status" value="1"/>
</dbReference>
<dbReference type="Pfam" id="PF12697">
    <property type="entry name" value="Abhydrolase_6"/>
    <property type="match status" value="1"/>
</dbReference>
<evidence type="ECO:0000313" key="4">
    <source>
        <dbReference type="Proteomes" id="UP000606172"/>
    </source>
</evidence>
<keyword evidence="3" id="KW-0378">Hydrolase</keyword>
<name>A0A919RHM9_9ACTN</name>
<dbReference type="Proteomes" id="UP000606172">
    <property type="component" value="Unassembled WGS sequence"/>
</dbReference>
<dbReference type="PANTHER" id="PTHR43039">
    <property type="entry name" value="ESTERASE-RELATED"/>
    <property type="match status" value="1"/>
</dbReference>
<dbReference type="EMBL" id="BOOW01000028">
    <property type="protein sequence ID" value="GII94060.1"/>
    <property type="molecule type" value="Genomic_DNA"/>
</dbReference>
<dbReference type="AlphaFoldDB" id="A0A919RHM9"/>
<comment type="caution">
    <text evidence="3">The sequence shown here is derived from an EMBL/GenBank/DDBJ whole genome shotgun (WGS) entry which is preliminary data.</text>
</comment>
<dbReference type="InterPro" id="IPR000073">
    <property type="entry name" value="AB_hydrolase_1"/>
</dbReference>
<dbReference type="PRINTS" id="PR00111">
    <property type="entry name" value="ABHYDROLASE"/>
</dbReference>
<comment type="similarity">
    <text evidence="1">Belongs to the AB hydrolase superfamily.</text>
</comment>
<accession>A0A919RHM9</accession>
<reference evidence="3" key="1">
    <citation type="submission" date="2021-01" db="EMBL/GenBank/DDBJ databases">
        <title>Whole genome shotgun sequence of Sinosporangium siamense NBRC 109515.</title>
        <authorList>
            <person name="Komaki H."/>
            <person name="Tamura T."/>
        </authorList>
    </citation>
    <scope>NUCLEOTIDE SEQUENCE</scope>
    <source>
        <strain evidence="3">NBRC 109515</strain>
    </source>
</reference>
<dbReference type="InterPro" id="IPR029058">
    <property type="entry name" value="AB_hydrolase_fold"/>
</dbReference>
<dbReference type="GO" id="GO:0016787">
    <property type="term" value="F:hydrolase activity"/>
    <property type="evidence" value="ECO:0007669"/>
    <property type="project" value="UniProtKB-KW"/>
</dbReference>
<sequence length="277" mass="29736">MGDVEVVVRNNVVVSGRPDGPTVMLAHGFGCDQNMWRLVAPKLARDFRVVCFDHVGAGRSDLAAYSPDRYADLQAYADDVLEICRELDLSQVVFVGHSVAAMMGVLAAVQEPERFAKLVLLVPSPCYIDDEGYRGGFSRADIEELLESLDSNYLGWSAAMAPVIMGNADRPELGEELTNSFCRTDPLIARSFARATFLSDHRAELAKVGVPTLVLDCAQDVIAPPEVGAFVHAQIAGSRLITLAATGHCPQLSAPEATVRAIAAFAAEPGDHSAEPR</sequence>
<evidence type="ECO:0000313" key="3">
    <source>
        <dbReference type="EMBL" id="GII94060.1"/>
    </source>
</evidence>
<gene>
    <name evidence="3" type="ORF">Ssi02_42910</name>
</gene>
<dbReference type="Gene3D" id="3.40.50.1820">
    <property type="entry name" value="alpha/beta hydrolase"/>
    <property type="match status" value="1"/>
</dbReference>
<organism evidence="3 4">
    <name type="scientific">Sinosporangium siamense</name>
    <dbReference type="NCBI Taxonomy" id="1367973"/>
    <lineage>
        <taxon>Bacteria</taxon>
        <taxon>Bacillati</taxon>
        <taxon>Actinomycetota</taxon>
        <taxon>Actinomycetes</taxon>
        <taxon>Streptosporangiales</taxon>
        <taxon>Streptosporangiaceae</taxon>
        <taxon>Sinosporangium</taxon>
    </lineage>
</organism>
<dbReference type="RefSeq" id="WP_204027985.1">
    <property type="nucleotide sequence ID" value="NZ_BOOW01000028.1"/>
</dbReference>
<evidence type="ECO:0000256" key="1">
    <source>
        <dbReference type="ARBA" id="ARBA00008645"/>
    </source>
</evidence>
<evidence type="ECO:0000259" key="2">
    <source>
        <dbReference type="Pfam" id="PF12697"/>
    </source>
</evidence>
<protein>
    <submittedName>
        <fullName evidence="3">Hydrolase</fullName>
    </submittedName>
</protein>
<feature type="domain" description="AB hydrolase-1" evidence="2">
    <location>
        <begin position="24"/>
        <end position="261"/>
    </location>
</feature>
<proteinExistence type="inferred from homology"/>
<keyword evidence="4" id="KW-1185">Reference proteome</keyword>